<dbReference type="Proteomes" id="UP000234653">
    <property type="component" value="Chromosome"/>
</dbReference>
<evidence type="ECO:0000256" key="6">
    <source>
        <dbReference type="ARBA" id="ARBA00016853"/>
    </source>
</evidence>
<evidence type="ECO:0000256" key="2">
    <source>
        <dbReference type="ARBA" id="ARBA00001947"/>
    </source>
</evidence>
<dbReference type="GO" id="GO:0019877">
    <property type="term" value="P:diaminopimelate biosynthetic process"/>
    <property type="evidence" value="ECO:0007669"/>
    <property type="project" value="UniProtKB-KW"/>
</dbReference>
<evidence type="ECO:0000256" key="3">
    <source>
        <dbReference type="ARBA" id="ARBA00005130"/>
    </source>
</evidence>
<keyword evidence="11" id="KW-0220">Diaminopimelate biosynthesis</keyword>
<dbReference type="Gene3D" id="3.30.70.360">
    <property type="match status" value="1"/>
</dbReference>
<evidence type="ECO:0000259" key="15">
    <source>
        <dbReference type="Pfam" id="PF07687"/>
    </source>
</evidence>
<keyword evidence="7" id="KW-0028">Amino-acid biosynthesis</keyword>
<dbReference type="SUPFAM" id="SSF53187">
    <property type="entry name" value="Zn-dependent exopeptidases"/>
    <property type="match status" value="1"/>
</dbReference>
<dbReference type="InterPro" id="IPR010182">
    <property type="entry name" value="ArgE/DapE"/>
</dbReference>
<dbReference type="Pfam" id="PF01546">
    <property type="entry name" value="Peptidase_M20"/>
    <property type="match status" value="1"/>
</dbReference>
<dbReference type="KEGG" id="lali:LA20249_07545"/>
<organism evidence="16 17">
    <name type="scientific">Companilactobacillus alimentarius DSM 20249</name>
    <dbReference type="NCBI Taxonomy" id="1423720"/>
    <lineage>
        <taxon>Bacteria</taxon>
        <taxon>Bacillati</taxon>
        <taxon>Bacillota</taxon>
        <taxon>Bacilli</taxon>
        <taxon>Lactobacillales</taxon>
        <taxon>Lactobacillaceae</taxon>
        <taxon>Companilactobacillus</taxon>
    </lineage>
</organism>
<dbReference type="Gene3D" id="3.40.630.10">
    <property type="entry name" value="Zn peptidases"/>
    <property type="match status" value="1"/>
</dbReference>
<comment type="pathway">
    <text evidence="3">Amino-acid biosynthesis; L-lysine biosynthesis via DAP pathway; LL-2,6-diaminopimelate from (S)-tetrahydrodipicolinate (succinylase route): step 3/3.</text>
</comment>
<dbReference type="OrthoDB" id="9792335at2"/>
<dbReference type="Pfam" id="PF07687">
    <property type="entry name" value="M20_dimer"/>
    <property type="match status" value="1"/>
</dbReference>
<evidence type="ECO:0000256" key="14">
    <source>
        <dbReference type="ARBA" id="ARBA00051301"/>
    </source>
</evidence>
<evidence type="ECO:0000256" key="12">
    <source>
        <dbReference type="ARBA" id="ARBA00023154"/>
    </source>
</evidence>
<dbReference type="InterPro" id="IPR002933">
    <property type="entry name" value="Peptidase_M20"/>
</dbReference>
<accession>A0A2K9HI25</accession>
<evidence type="ECO:0000256" key="9">
    <source>
        <dbReference type="ARBA" id="ARBA00022801"/>
    </source>
</evidence>
<gene>
    <name evidence="16" type="ORF">LA20249_07545</name>
</gene>
<keyword evidence="10" id="KW-0862">Zinc</keyword>
<proteinExistence type="inferred from homology"/>
<evidence type="ECO:0000256" key="10">
    <source>
        <dbReference type="ARBA" id="ARBA00022833"/>
    </source>
</evidence>
<reference evidence="16 17" key="1">
    <citation type="submission" date="2016-12" db="EMBL/GenBank/DDBJ databases">
        <title>The whole genome sequencing and assembly of Lactobacillus alimentarius DSM 20249T strain.</title>
        <authorList>
            <person name="Lee Y.-J."/>
            <person name="Yi H."/>
            <person name="Bahn Y.-S."/>
            <person name="Kim J.F."/>
            <person name="Lee D.-W."/>
        </authorList>
    </citation>
    <scope>NUCLEOTIDE SEQUENCE [LARGE SCALE GENOMIC DNA]</scope>
    <source>
        <strain evidence="16 17">DSM 20249</strain>
    </source>
</reference>
<dbReference type="GO" id="GO:0009014">
    <property type="term" value="F:succinyl-diaminopimelate desuccinylase activity"/>
    <property type="evidence" value="ECO:0007669"/>
    <property type="project" value="UniProtKB-EC"/>
</dbReference>
<dbReference type="NCBIfam" id="TIGR01910">
    <property type="entry name" value="DapE-ArgE"/>
    <property type="match status" value="1"/>
</dbReference>
<evidence type="ECO:0000256" key="4">
    <source>
        <dbReference type="ARBA" id="ARBA00006247"/>
    </source>
</evidence>
<dbReference type="CDD" id="cd08659">
    <property type="entry name" value="M20_ArgE_DapE-like"/>
    <property type="match status" value="1"/>
</dbReference>
<evidence type="ECO:0000256" key="13">
    <source>
        <dbReference type="ARBA" id="ARBA00023285"/>
    </source>
</evidence>
<dbReference type="EMBL" id="CP018867">
    <property type="protein sequence ID" value="AUI72038.1"/>
    <property type="molecule type" value="Genomic_DNA"/>
</dbReference>
<dbReference type="PROSITE" id="PS00758">
    <property type="entry name" value="ARGE_DAPE_CPG2_1"/>
    <property type="match status" value="1"/>
</dbReference>
<dbReference type="EC" id="3.5.1.18" evidence="5"/>
<keyword evidence="13" id="KW-0170">Cobalt</keyword>
<evidence type="ECO:0000256" key="8">
    <source>
        <dbReference type="ARBA" id="ARBA00022723"/>
    </source>
</evidence>
<dbReference type="PANTHER" id="PTHR43808">
    <property type="entry name" value="ACETYLORNITHINE DEACETYLASE"/>
    <property type="match status" value="1"/>
</dbReference>
<dbReference type="SUPFAM" id="SSF55031">
    <property type="entry name" value="Bacterial exopeptidase dimerisation domain"/>
    <property type="match status" value="1"/>
</dbReference>
<evidence type="ECO:0000256" key="11">
    <source>
        <dbReference type="ARBA" id="ARBA00022915"/>
    </source>
</evidence>
<dbReference type="UniPathway" id="UPA00034">
    <property type="reaction ID" value="UER00021"/>
</dbReference>
<dbReference type="InterPro" id="IPR011650">
    <property type="entry name" value="Peptidase_M20_dimer"/>
</dbReference>
<evidence type="ECO:0000256" key="7">
    <source>
        <dbReference type="ARBA" id="ARBA00022605"/>
    </source>
</evidence>
<comment type="cofactor">
    <cofactor evidence="2">
        <name>Zn(2+)</name>
        <dbReference type="ChEBI" id="CHEBI:29105"/>
    </cofactor>
</comment>
<dbReference type="GO" id="GO:0009089">
    <property type="term" value="P:lysine biosynthetic process via diaminopimelate"/>
    <property type="evidence" value="ECO:0007669"/>
    <property type="project" value="UniProtKB-UniPathway"/>
</dbReference>
<feature type="domain" description="Peptidase M20 dimerisation" evidence="15">
    <location>
        <begin position="173"/>
        <end position="280"/>
    </location>
</feature>
<keyword evidence="9" id="KW-0378">Hydrolase</keyword>
<evidence type="ECO:0000256" key="5">
    <source>
        <dbReference type="ARBA" id="ARBA00011921"/>
    </source>
</evidence>
<dbReference type="InterPro" id="IPR001261">
    <property type="entry name" value="ArgE/DapE_CS"/>
</dbReference>
<evidence type="ECO:0000256" key="1">
    <source>
        <dbReference type="ARBA" id="ARBA00001941"/>
    </source>
</evidence>
<dbReference type="NCBIfam" id="NF006365">
    <property type="entry name" value="PRK08588.1"/>
    <property type="match status" value="1"/>
</dbReference>
<keyword evidence="12" id="KW-0457">Lysine biosynthesis</keyword>
<sequence length="382" mass="42482">MNFLNEEERLDILKKLIAIKSVNDHEKVVATYLQKLLAQYDIKSEIKPVHGDRANLVAEIGSGKPVLGISGHMDVVTPGNPDDWDSDPFEMTQRDGQLFGRGITDMKSGLAALVITMIELHHQNLPKTGTIRLMATMGEEVGEVGSSYLLKDGYMKDVDGLVIAEPSGYNIGYGEKGSMDIKFISKGKASHSSMPENGFNAIDALMSLLLDANKIFRDESIPQDTMGPLIFNTTLIKGGTQINSIPDYAESEANVRTIPEYNNEKIVTELNQLMEKYNQQGAQISTDIYMNESPVLMSPDNYLVKAIKKLMTPYAKEDIKIRPISPVTDASNLVQGKPKDFPFIIAGPGNDTPHQINESLDKQMFLDFIDIYEKLFIEFLEK</sequence>
<name>A0A2K9HI25_9LACO</name>
<dbReference type="PROSITE" id="PS00759">
    <property type="entry name" value="ARGE_DAPE_CPG2_2"/>
    <property type="match status" value="1"/>
</dbReference>
<dbReference type="PANTHER" id="PTHR43808:SF8">
    <property type="entry name" value="PEPTIDASE M20 DIMERISATION DOMAIN-CONTAINING PROTEIN"/>
    <property type="match status" value="1"/>
</dbReference>
<comment type="catalytic activity">
    <reaction evidence="14">
        <text>N-succinyl-(2S,6S)-2,6-diaminopimelate + H2O = (2S,6S)-2,6-diaminopimelate + succinate</text>
        <dbReference type="Rhea" id="RHEA:22608"/>
        <dbReference type="ChEBI" id="CHEBI:15377"/>
        <dbReference type="ChEBI" id="CHEBI:30031"/>
        <dbReference type="ChEBI" id="CHEBI:57609"/>
        <dbReference type="ChEBI" id="CHEBI:58087"/>
        <dbReference type="EC" id="3.5.1.18"/>
    </reaction>
</comment>
<comment type="similarity">
    <text evidence="4">Belongs to the peptidase M20A family.</text>
</comment>
<comment type="cofactor">
    <cofactor evidence="1">
        <name>Co(2+)</name>
        <dbReference type="ChEBI" id="CHEBI:48828"/>
    </cofactor>
</comment>
<dbReference type="RefSeq" id="WP_057737239.1">
    <property type="nucleotide sequence ID" value="NZ_AZDQ01000005.1"/>
</dbReference>
<dbReference type="GO" id="GO:0046872">
    <property type="term" value="F:metal ion binding"/>
    <property type="evidence" value="ECO:0007669"/>
    <property type="project" value="UniProtKB-KW"/>
</dbReference>
<evidence type="ECO:0000313" key="17">
    <source>
        <dbReference type="Proteomes" id="UP000234653"/>
    </source>
</evidence>
<dbReference type="InterPro" id="IPR036264">
    <property type="entry name" value="Bact_exopeptidase_dim_dom"/>
</dbReference>
<evidence type="ECO:0000313" key="16">
    <source>
        <dbReference type="EMBL" id="AUI72038.1"/>
    </source>
</evidence>
<dbReference type="AlphaFoldDB" id="A0A2K9HI25"/>
<dbReference type="InterPro" id="IPR050072">
    <property type="entry name" value="Peptidase_M20A"/>
</dbReference>
<protein>
    <recommendedName>
        <fullName evidence="6">Probable succinyl-diaminopimelate desuccinylase</fullName>
        <ecNumber evidence="5">3.5.1.18</ecNumber>
    </recommendedName>
</protein>
<keyword evidence="17" id="KW-1185">Reference proteome</keyword>
<dbReference type="STRING" id="1423720.FC67_GL001325"/>
<keyword evidence="8" id="KW-0479">Metal-binding</keyword>